<sequence length="144" mass="14232">MHVCELRRPGPLQLLSGRRPTSTRAPRGSGGRQEDSGAEGSGRTGVRRRQGAAGKGSLRAPAARCGLVGMEPIEERFGTAAGQVPAAAVGRGGTEPGGATSKEVTCGLGPPGAGGGCLRPGGREEDPRQAVKGGDGVPLASGGL</sequence>
<protein>
    <submittedName>
        <fullName evidence="2">Uncharacterized protein</fullName>
    </submittedName>
</protein>
<keyword evidence="3" id="KW-1185">Reference proteome</keyword>
<feature type="region of interest" description="Disordered" evidence="1">
    <location>
        <begin position="88"/>
        <end position="144"/>
    </location>
</feature>
<feature type="compositionally biased region" description="Gly residues" evidence="1">
    <location>
        <begin position="109"/>
        <end position="119"/>
    </location>
</feature>
<name>A0AAV7P8J8_PLEWA</name>
<comment type="caution">
    <text evidence="2">The sequence shown here is derived from an EMBL/GenBank/DDBJ whole genome shotgun (WGS) entry which is preliminary data.</text>
</comment>
<reference evidence="2" key="1">
    <citation type="journal article" date="2022" name="bioRxiv">
        <title>Sequencing and chromosome-scale assembly of the giantPleurodeles waltlgenome.</title>
        <authorList>
            <person name="Brown T."/>
            <person name="Elewa A."/>
            <person name="Iarovenko S."/>
            <person name="Subramanian E."/>
            <person name="Araus A.J."/>
            <person name="Petzold A."/>
            <person name="Susuki M."/>
            <person name="Suzuki K.-i.T."/>
            <person name="Hayashi T."/>
            <person name="Toyoda A."/>
            <person name="Oliveira C."/>
            <person name="Osipova E."/>
            <person name="Leigh N.D."/>
            <person name="Simon A."/>
            <person name="Yun M.H."/>
        </authorList>
    </citation>
    <scope>NUCLEOTIDE SEQUENCE</scope>
    <source>
        <strain evidence="2">20211129_DDA</strain>
        <tissue evidence="2">Liver</tissue>
    </source>
</reference>
<dbReference type="Proteomes" id="UP001066276">
    <property type="component" value="Chromosome 7"/>
</dbReference>
<evidence type="ECO:0000313" key="3">
    <source>
        <dbReference type="Proteomes" id="UP001066276"/>
    </source>
</evidence>
<accession>A0AAV7P8J8</accession>
<feature type="region of interest" description="Disordered" evidence="1">
    <location>
        <begin position="1"/>
        <end position="62"/>
    </location>
</feature>
<evidence type="ECO:0000256" key="1">
    <source>
        <dbReference type="SAM" id="MobiDB-lite"/>
    </source>
</evidence>
<gene>
    <name evidence="2" type="ORF">NDU88_003090</name>
</gene>
<dbReference type="EMBL" id="JANPWB010000011">
    <property type="protein sequence ID" value="KAJ1124641.1"/>
    <property type="molecule type" value="Genomic_DNA"/>
</dbReference>
<organism evidence="2 3">
    <name type="scientific">Pleurodeles waltl</name>
    <name type="common">Iberian ribbed newt</name>
    <dbReference type="NCBI Taxonomy" id="8319"/>
    <lineage>
        <taxon>Eukaryota</taxon>
        <taxon>Metazoa</taxon>
        <taxon>Chordata</taxon>
        <taxon>Craniata</taxon>
        <taxon>Vertebrata</taxon>
        <taxon>Euteleostomi</taxon>
        <taxon>Amphibia</taxon>
        <taxon>Batrachia</taxon>
        <taxon>Caudata</taxon>
        <taxon>Salamandroidea</taxon>
        <taxon>Salamandridae</taxon>
        <taxon>Pleurodelinae</taxon>
        <taxon>Pleurodeles</taxon>
    </lineage>
</organism>
<dbReference type="AlphaFoldDB" id="A0AAV7P8J8"/>
<proteinExistence type="predicted"/>
<evidence type="ECO:0000313" key="2">
    <source>
        <dbReference type="EMBL" id="KAJ1124641.1"/>
    </source>
</evidence>